<name>A0A9X4JUB3_9FIRM</name>
<protein>
    <submittedName>
        <fullName evidence="5">AMP-binding protein</fullName>
    </submittedName>
</protein>
<dbReference type="Gene3D" id="2.30.38.10">
    <property type="entry name" value="Luciferase, Domain 3"/>
    <property type="match status" value="1"/>
</dbReference>
<dbReference type="InterPro" id="IPR045851">
    <property type="entry name" value="AMP-bd_C_sf"/>
</dbReference>
<dbReference type="EMBL" id="JAKOAV010000019">
    <property type="protein sequence ID" value="MDF9408860.1"/>
    <property type="molecule type" value="Genomic_DNA"/>
</dbReference>
<reference evidence="5" key="1">
    <citation type="submission" date="2022-02" db="EMBL/GenBank/DDBJ databases">
        <authorList>
            <person name="Leng L."/>
        </authorList>
    </citation>
    <scope>NUCLEOTIDE SEQUENCE</scope>
    <source>
        <strain evidence="5">JI</strain>
    </source>
</reference>
<evidence type="ECO:0000259" key="3">
    <source>
        <dbReference type="Pfam" id="PF00501"/>
    </source>
</evidence>
<dbReference type="PANTHER" id="PTHR43201">
    <property type="entry name" value="ACYL-COA SYNTHETASE"/>
    <property type="match status" value="1"/>
</dbReference>
<dbReference type="InterPro" id="IPR020845">
    <property type="entry name" value="AMP-binding_CS"/>
</dbReference>
<dbReference type="PANTHER" id="PTHR43201:SF5">
    <property type="entry name" value="MEDIUM-CHAIN ACYL-COA LIGASE ACSF2, MITOCHONDRIAL"/>
    <property type="match status" value="1"/>
</dbReference>
<proteinExistence type="inferred from homology"/>
<dbReference type="Pfam" id="PF13193">
    <property type="entry name" value="AMP-binding_C"/>
    <property type="match status" value="1"/>
</dbReference>
<feature type="domain" description="AMP-binding enzyme C-terminal" evidence="4">
    <location>
        <begin position="450"/>
        <end position="523"/>
    </location>
</feature>
<evidence type="ECO:0000313" key="5">
    <source>
        <dbReference type="EMBL" id="MDF9408860.1"/>
    </source>
</evidence>
<evidence type="ECO:0000256" key="2">
    <source>
        <dbReference type="ARBA" id="ARBA00022598"/>
    </source>
</evidence>
<dbReference type="RefSeq" id="WP_277444270.1">
    <property type="nucleotide sequence ID" value="NZ_JAKOAV010000019.1"/>
</dbReference>
<comment type="caution">
    <text evidence="5">The sequence shown here is derived from an EMBL/GenBank/DDBJ whole genome shotgun (WGS) entry which is preliminary data.</text>
</comment>
<organism evidence="5 6">
    <name type="scientific">Pelotomaculum isophthalicicum JI</name>
    <dbReference type="NCBI Taxonomy" id="947010"/>
    <lineage>
        <taxon>Bacteria</taxon>
        <taxon>Bacillati</taxon>
        <taxon>Bacillota</taxon>
        <taxon>Clostridia</taxon>
        <taxon>Eubacteriales</taxon>
        <taxon>Desulfotomaculaceae</taxon>
        <taxon>Pelotomaculum</taxon>
    </lineage>
</organism>
<keyword evidence="2" id="KW-0436">Ligase</keyword>
<keyword evidence="6" id="KW-1185">Reference proteome</keyword>
<evidence type="ECO:0000313" key="6">
    <source>
        <dbReference type="Proteomes" id="UP001154312"/>
    </source>
</evidence>
<evidence type="ECO:0000259" key="4">
    <source>
        <dbReference type="Pfam" id="PF13193"/>
    </source>
</evidence>
<dbReference type="GO" id="GO:0031956">
    <property type="term" value="F:medium-chain fatty acid-CoA ligase activity"/>
    <property type="evidence" value="ECO:0007669"/>
    <property type="project" value="TreeGrafter"/>
</dbReference>
<sequence length="549" mass="62278">MLKGCVPCEPEYAKLYRELGCWEDKTLGEVLEQRFFKDFRDRECVVYEGRRYTYKQVGEVVNRLASHFLKIGLKPQDRVVFQLGQTPENMFTFFALLKAGIIPVMALPAHRFNEINHFVQFANAVATFTPTKQRKFDFMEMIEQVRAEQKSLKYIFVQGEATKDYISIEELINTPVEHIEPPPIDPDEVAFMLLSGGTTGIPKLIPRTHNEYHYNIRQSSLEAHINSDTVILIVLPMSHNYNIGCPGYMSCLYRGGKTVICPAMDEDTIFSLVEKERVTDIASAVPLIARWRNSDIPDKYDISSLKAIQNGGAALAPEFRKHIMDRFKCFPLEVFGTGEGLLNFMPREAPMEKVLTSSGKAISPYDDLKVIDLETGEALPPGKAGELVVRGPYTFHGYYNMPEKNKEAFTADGYYKMGDVVKMDDEGYIYYVGRNKDLVNRGGEKISCEEVESFIMQNEKVDNCCVVAMPDEEFGERACAYVKLNPGQTIDLKELVAFLKSKDIANFKLPERLEIVDEFPLTAFSKISRKDLRDRIAAQVKAEKAAKGQ</sequence>
<evidence type="ECO:0000256" key="1">
    <source>
        <dbReference type="ARBA" id="ARBA00006432"/>
    </source>
</evidence>
<dbReference type="Gene3D" id="3.40.50.980">
    <property type="match status" value="2"/>
</dbReference>
<dbReference type="Pfam" id="PF00501">
    <property type="entry name" value="AMP-binding"/>
    <property type="match status" value="1"/>
</dbReference>
<dbReference type="AlphaFoldDB" id="A0A9X4JUB3"/>
<gene>
    <name evidence="5" type="ORF">L7E55_10915</name>
</gene>
<accession>A0A9X4JUB3</accession>
<dbReference type="Gene3D" id="3.30.300.30">
    <property type="match status" value="1"/>
</dbReference>
<feature type="domain" description="AMP-dependent synthetase/ligase" evidence="3">
    <location>
        <begin position="37"/>
        <end position="399"/>
    </location>
</feature>
<dbReference type="InterPro" id="IPR025110">
    <property type="entry name" value="AMP-bd_C"/>
</dbReference>
<comment type="similarity">
    <text evidence="1">Belongs to the ATP-dependent AMP-binding enzyme family.</text>
</comment>
<dbReference type="PROSITE" id="PS00455">
    <property type="entry name" value="AMP_BINDING"/>
    <property type="match status" value="1"/>
</dbReference>
<dbReference type="SUPFAM" id="SSF56801">
    <property type="entry name" value="Acetyl-CoA synthetase-like"/>
    <property type="match status" value="1"/>
</dbReference>
<dbReference type="GO" id="GO:0006631">
    <property type="term" value="P:fatty acid metabolic process"/>
    <property type="evidence" value="ECO:0007669"/>
    <property type="project" value="TreeGrafter"/>
</dbReference>
<dbReference type="InterPro" id="IPR000873">
    <property type="entry name" value="AMP-dep_synth/lig_dom"/>
</dbReference>
<dbReference type="Proteomes" id="UP001154312">
    <property type="component" value="Unassembled WGS sequence"/>
</dbReference>